<keyword evidence="1" id="KW-0378">Hydrolase</keyword>
<keyword evidence="4" id="KW-1185">Reference proteome</keyword>
<dbReference type="GO" id="GO:0051209">
    <property type="term" value="P:release of sequestered calcium ion into cytosol"/>
    <property type="evidence" value="ECO:0007669"/>
    <property type="project" value="TreeGrafter"/>
</dbReference>
<dbReference type="InterPro" id="IPR017946">
    <property type="entry name" value="PLC-like_Pdiesterase_TIM-brl"/>
</dbReference>
<organism evidence="3 4">
    <name type="scientific">Kingdonia uniflora</name>
    <dbReference type="NCBI Taxonomy" id="39325"/>
    <lineage>
        <taxon>Eukaryota</taxon>
        <taxon>Viridiplantae</taxon>
        <taxon>Streptophyta</taxon>
        <taxon>Embryophyta</taxon>
        <taxon>Tracheophyta</taxon>
        <taxon>Spermatophyta</taxon>
        <taxon>Magnoliopsida</taxon>
        <taxon>Ranunculales</taxon>
        <taxon>Circaeasteraceae</taxon>
        <taxon>Kingdonia</taxon>
    </lineage>
</organism>
<dbReference type="SMART" id="SM00149">
    <property type="entry name" value="PLCYc"/>
    <property type="match status" value="1"/>
</dbReference>
<dbReference type="InterPro" id="IPR001192">
    <property type="entry name" value="PI-PLC_fam"/>
</dbReference>
<dbReference type="PRINTS" id="PR00390">
    <property type="entry name" value="PHPHLIPASEC"/>
</dbReference>
<dbReference type="PROSITE" id="PS50008">
    <property type="entry name" value="PIPLC_Y_DOMAIN"/>
    <property type="match status" value="1"/>
</dbReference>
<keyword evidence="1" id="KW-0442">Lipid degradation</keyword>
<dbReference type="InterPro" id="IPR001711">
    <property type="entry name" value="PLipase_C_Pinositol-sp_Y"/>
</dbReference>
<dbReference type="EC" id="3.1.4.11" evidence="1"/>
<reference evidence="3 4" key="1">
    <citation type="journal article" date="2020" name="IScience">
        <title>Genome Sequencing of the Endangered Kingdonia uniflora (Circaeasteraceae, Ranunculales) Reveals Potential Mechanisms of Evolutionary Specialization.</title>
        <authorList>
            <person name="Sun Y."/>
            <person name="Deng T."/>
            <person name="Zhang A."/>
            <person name="Moore M.J."/>
            <person name="Landis J.B."/>
            <person name="Lin N."/>
            <person name="Zhang H."/>
            <person name="Zhang X."/>
            <person name="Huang J."/>
            <person name="Zhang X."/>
            <person name="Sun H."/>
            <person name="Wang H."/>
        </authorList>
    </citation>
    <scope>NUCLEOTIDE SEQUENCE [LARGE SCALE GENOMIC DNA]</scope>
    <source>
        <strain evidence="3">TB1705</strain>
        <tissue evidence="3">Leaf</tissue>
    </source>
</reference>
<dbReference type="GO" id="GO:0004435">
    <property type="term" value="F:phosphatidylinositol-4,5-bisphosphate phospholipase C activity"/>
    <property type="evidence" value="ECO:0007669"/>
    <property type="project" value="UniProtKB-EC"/>
</dbReference>
<evidence type="ECO:0000259" key="2">
    <source>
        <dbReference type="PROSITE" id="PS50008"/>
    </source>
</evidence>
<comment type="caution">
    <text evidence="3">The sequence shown here is derived from an EMBL/GenBank/DDBJ whole genome shotgun (WGS) entry which is preliminary data.</text>
</comment>
<dbReference type="EMBL" id="JACGCM010000622">
    <property type="protein sequence ID" value="KAF6169865.1"/>
    <property type="molecule type" value="Genomic_DNA"/>
</dbReference>
<evidence type="ECO:0000256" key="1">
    <source>
        <dbReference type="RuleBase" id="RU361133"/>
    </source>
</evidence>
<keyword evidence="1" id="KW-0443">Lipid metabolism</keyword>
<dbReference type="SUPFAM" id="SSF51695">
    <property type="entry name" value="PLC-like phosphodiesterases"/>
    <property type="match status" value="1"/>
</dbReference>
<dbReference type="Proteomes" id="UP000541444">
    <property type="component" value="Unassembled WGS sequence"/>
</dbReference>
<evidence type="ECO:0000313" key="4">
    <source>
        <dbReference type="Proteomes" id="UP000541444"/>
    </source>
</evidence>
<dbReference type="Gene3D" id="3.20.20.190">
    <property type="entry name" value="Phosphatidylinositol (PI) phosphodiesterase"/>
    <property type="match status" value="1"/>
</dbReference>
<dbReference type="PANTHER" id="PTHR10336">
    <property type="entry name" value="PHOSPHOINOSITIDE-SPECIFIC PHOSPHOLIPASE C FAMILY PROTEIN"/>
    <property type="match status" value="1"/>
</dbReference>
<name>A0A7J7NRP3_9MAGN</name>
<gene>
    <name evidence="3" type="ORF">GIB67_034257</name>
</gene>
<dbReference type="OrthoDB" id="1661711at2759"/>
<sequence>DEEDIDDCDRISHKLGAPEYKHLIAIHAKKYKGGLKESLKIDIDKVGRLSLTEQALGKDILHHRNNLVSDFIKLYCYMNSDVGVSDSRFTHKNMLRVYLKGTRFDCSNYNPLIGWMHGCQMVAFNMQVRFFDLLFKLNCGSYCFYYLNSLQGIVWKLIKLFLA</sequence>
<evidence type="ECO:0000313" key="3">
    <source>
        <dbReference type="EMBL" id="KAF6169865.1"/>
    </source>
</evidence>
<dbReference type="PANTHER" id="PTHR10336:SF204">
    <property type="entry name" value="PHOSPHOINOSITIDE PHOSPHOLIPASE C 4-RELATED"/>
    <property type="match status" value="1"/>
</dbReference>
<feature type="non-terminal residue" evidence="3">
    <location>
        <position position="1"/>
    </location>
</feature>
<dbReference type="GO" id="GO:0005886">
    <property type="term" value="C:plasma membrane"/>
    <property type="evidence" value="ECO:0007669"/>
    <property type="project" value="TreeGrafter"/>
</dbReference>
<protein>
    <recommendedName>
        <fullName evidence="1">Phosphoinositide phospholipase C</fullName>
        <ecNumber evidence="1">3.1.4.11</ecNumber>
    </recommendedName>
</protein>
<dbReference type="GO" id="GO:0048015">
    <property type="term" value="P:phosphatidylinositol-mediated signaling"/>
    <property type="evidence" value="ECO:0007669"/>
    <property type="project" value="TreeGrafter"/>
</dbReference>
<dbReference type="Pfam" id="PF00387">
    <property type="entry name" value="PI-PLC-Y"/>
    <property type="match status" value="1"/>
</dbReference>
<accession>A0A7J7NRP3</accession>
<dbReference type="GO" id="GO:0016042">
    <property type="term" value="P:lipid catabolic process"/>
    <property type="evidence" value="ECO:0007669"/>
    <property type="project" value="UniProtKB-KW"/>
</dbReference>
<dbReference type="AlphaFoldDB" id="A0A7J7NRP3"/>
<proteinExistence type="predicted"/>
<comment type="catalytic activity">
    <reaction evidence="1">
        <text>a 1,2-diacyl-sn-glycero-3-phospho-(1D-myo-inositol-4,5-bisphosphate) + H2O = 1D-myo-inositol 1,4,5-trisphosphate + a 1,2-diacyl-sn-glycerol + H(+)</text>
        <dbReference type="Rhea" id="RHEA:33179"/>
        <dbReference type="ChEBI" id="CHEBI:15377"/>
        <dbReference type="ChEBI" id="CHEBI:15378"/>
        <dbReference type="ChEBI" id="CHEBI:17815"/>
        <dbReference type="ChEBI" id="CHEBI:58456"/>
        <dbReference type="ChEBI" id="CHEBI:203600"/>
        <dbReference type="EC" id="3.1.4.11"/>
    </reaction>
</comment>
<feature type="domain" description="PI-PLC Y-box" evidence="2">
    <location>
        <begin position="88"/>
        <end position="127"/>
    </location>
</feature>